<keyword evidence="6" id="KW-0378">Hydrolase</keyword>
<gene>
    <name evidence="9" type="ORF">scyTo_0023583</name>
</gene>
<dbReference type="SUPFAM" id="SSF51556">
    <property type="entry name" value="Metallo-dependent hydrolases"/>
    <property type="match status" value="1"/>
</dbReference>
<accession>A0A401QDJ6</accession>
<evidence type="ECO:0000256" key="6">
    <source>
        <dbReference type="ARBA" id="ARBA00022801"/>
    </source>
</evidence>
<evidence type="ECO:0000256" key="1">
    <source>
        <dbReference type="ARBA" id="ARBA00001947"/>
    </source>
</evidence>
<comment type="cofactor">
    <cofactor evidence="1">
        <name>Zn(2+)</name>
        <dbReference type="ChEBI" id="CHEBI:29105"/>
    </cofactor>
</comment>
<dbReference type="InterPro" id="IPR032466">
    <property type="entry name" value="Metal_Hydrolase"/>
</dbReference>
<evidence type="ECO:0000256" key="4">
    <source>
        <dbReference type="ARBA" id="ARBA00012775"/>
    </source>
</evidence>
<comment type="caution">
    <text evidence="9">The sequence shown here is derived from an EMBL/GenBank/DDBJ whole genome shotgun (WGS) entry which is preliminary data.</text>
</comment>
<evidence type="ECO:0000256" key="8">
    <source>
        <dbReference type="ARBA" id="ARBA00023080"/>
    </source>
</evidence>
<keyword evidence="10" id="KW-1185">Reference proteome</keyword>
<dbReference type="FunFam" id="4.10.800.20:FF:000001">
    <property type="entry name" value="AMP deaminase"/>
    <property type="match status" value="1"/>
</dbReference>
<proteinExistence type="inferred from homology"/>
<feature type="non-terminal residue" evidence="9">
    <location>
        <position position="1"/>
    </location>
</feature>
<dbReference type="Gene3D" id="4.10.800.20">
    <property type="match status" value="1"/>
</dbReference>
<dbReference type="GO" id="GO:0046033">
    <property type="term" value="P:AMP metabolic process"/>
    <property type="evidence" value="ECO:0007669"/>
    <property type="project" value="TreeGrafter"/>
</dbReference>
<dbReference type="STRING" id="75743.A0A401QDJ6"/>
<protein>
    <recommendedName>
        <fullName evidence="4">AMP deaminase</fullName>
        <ecNumber evidence="4">3.5.4.6</ecNumber>
    </recommendedName>
</protein>
<dbReference type="PANTHER" id="PTHR11359">
    <property type="entry name" value="AMP DEAMINASE"/>
    <property type="match status" value="1"/>
</dbReference>
<evidence type="ECO:0000256" key="3">
    <source>
        <dbReference type="ARBA" id="ARBA00006676"/>
    </source>
</evidence>
<reference evidence="9 10" key="1">
    <citation type="journal article" date="2018" name="Nat. Ecol. Evol.">
        <title>Shark genomes provide insights into elasmobranch evolution and the origin of vertebrates.</title>
        <authorList>
            <person name="Hara Y"/>
            <person name="Yamaguchi K"/>
            <person name="Onimaru K"/>
            <person name="Kadota M"/>
            <person name="Koyanagi M"/>
            <person name="Keeley SD"/>
            <person name="Tatsumi K"/>
            <person name="Tanaka K"/>
            <person name="Motone F"/>
            <person name="Kageyama Y"/>
            <person name="Nozu R"/>
            <person name="Adachi N"/>
            <person name="Nishimura O"/>
            <person name="Nakagawa R"/>
            <person name="Tanegashima C"/>
            <person name="Kiyatake I"/>
            <person name="Matsumoto R"/>
            <person name="Murakumo K"/>
            <person name="Nishida K"/>
            <person name="Terakita A"/>
            <person name="Kuratani S"/>
            <person name="Sato K"/>
            <person name="Hyodo S Kuraku.S."/>
        </authorList>
    </citation>
    <scope>NUCLEOTIDE SEQUENCE [LARGE SCALE GENOMIC DNA]</scope>
</reference>
<dbReference type="EMBL" id="BFAA01031017">
    <property type="protein sequence ID" value="GCB83422.1"/>
    <property type="molecule type" value="Genomic_DNA"/>
</dbReference>
<comment type="pathway">
    <text evidence="2">Purine metabolism; IMP biosynthesis via salvage pathway; IMP from AMP: step 1/1.</text>
</comment>
<keyword evidence="8" id="KW-0546">Nucleotide metabolism</keyword>
<evidence type="ECO:0000256" key="2">
    <source>
        <dbReference type="ARBA" id="ARBA00004955"/>
    </source>
</evidence>
<evidence type="ECO:0000313" key="10">
    <source>
        <dbReference type="Proteomes" id="UP000288216"/>
    </source>
</evidence>
<dbReference type="GO" id="GO:0005829">
    <property type="term" value="C:cytosol"/>
    <property type="evidence" value="ECO:0007669"/>
    <property type="project" value="TreeGrafter"/>
</dbReference>
<dbReference type="PANTHER" id="PTHR11359:SF0">
    <property type="entry name" value="AMP DEAMINASE"/>
    <property type="match status" value="1"/>
</dbReference>
<dbReference type="OrthoDB" id="1723809at2759"/>
<dbReference type="AlphaFoldDB" id="A0A401QDJ6"/>
<dbReference type="GO" id="GO:0003876">
    <property type="term" value="F:AMP deaminase activity"/>
    <property type="evidence" value="ECO:0007669"/>
    <property type="project" value="UniProtKB-EC"/>
</dbReference>
<dbReference type="GO" id="GO:0032264">
    <property type="term" value="P:IMP salvage"/>
    <property type="evidence" value="ECO:0007669"/>
    <property type="project" value="InterPro"/>
</dbReference>
<evidence type="ECO:0000256" key="5">
    <source>
        <dbReference type="ARBA" id="ARBA00022723"/>
    </source>
</evidence>
<dbReference type="InterPro" id="IPR006329">
    <property type="entry name" value="AMPD"/>
</dbReference>
<dbReference type="Pfam" id="PF19326">
    <property type="entry name" value="AMP_deaminase"/>
    <property type="match status" value="1"/>
</dbReference>
<sequence>KTYCSQRLKILSSKFHLHLLVNEKKEFVDLQIASHSDFYNVGKVDTHIHAAACMNQKRFLQFICKTYERDAERVVQEVGGKKTTLRELFQCLKLTPENLDIDALNMRADRETFQRFDRFNDKYNPVGANELRALYLKTNNFIKGEYFADLVK</sequence>
<dbReference type="Proteomes" id="UP000288216">
    <property type="component" value="Unassembled WGS sequence"/>
</dbReference>
<comment type="similarity">
    <text evidence="3">Belongs to the metallo-dependent hydrolases superfamily. Adenosine and AMP deaminases family.</text>
</comment>
<dbReference type="EC" id="3.5.4.6" evidence="4"/>
<evidence type="ECO:0000256" key="7">
    <source>
        <dbReference type="ARBA" id="ARBA00022833"/>
    </source>
</evidence>
<dbReference type="OMA" id="ICKTYER"/>
<organism evidence="9 10">
    <name type="scientific">Scyliorhinus torazame</name>
    <name type="common">Cloudy catshark</name>
    <name type="synonym">Catulus torazame</name>
    <dbReference type="NCBI Taxonomy" id="75743"/>
    <lineage>
        <taxon>Eukaryota</taxon>
        <taxon>Metazoa</taxon>
        <taxon>Chordata</taxon>
        <taxon>Craniata</taxon>
        <taxon>Vertebrata</taxon>
        <taxon>Chondrichthyes</taxon>
        <taxon>Elasmobranchii</taxon>
        <taxon>Galeomorphii</taxon>
        <taxon>Galeoidea</taxon>
        <taxon>Carcharhiniformes</taxon>
        <taxon>Scyliorhinidae</taxon>
        <taxon>Scyliorhinus</taxon>
    </lineage>
</organism>
<keyword evidence="5" id="KW-0479">Metal-binding</keyword>
<dbReference type="GO" id="GO:0046872">
    <property type="term" value="F:metal ion binding"/>
    <property type="evidence" value="ECO:0007669"/>
    <property type="project" value="UniProtKB-KW"/>
</dbReference>
<feature type="non-terminal residue" evidence="9">
    <location>
        <position position="152"/>
    </location>
</feature>
<keyword evidence="7" id="KW-0862">Zinc</keyword>
<evidence type="ECO:0000313" key="9">
    <source>
        <dbReference type="EMBL" id="GCB83422.1"/>
    </source>
</evidence>
<name>A0A401QDJ6_SCYTO</name>